<evidence type="ECO:0000313" key="4">
    <source>
        <dbReference type="Proteomes" id="UP001177744"/>
    </source>
</evidence>
<proteinExistence type="predicted"/>
<gene>
    <name evidence="3" type="ORF">QTO34_003089</name>
</gene>
<feature type="region of interest" description="Disordered" evidence="1">
    <location>
        <begin position="496"/>
        <end position="517"/>
    </location>
</feature>
<feature type="region of interest" description="Disordered" evidence="1">
    <location>
        <begin position="323"/>
        <end position="369"/>
    </location>
</feature>
<dbReference type="InterPro" id="IPR019749">
    <property type="entry name" value="Band_41_domain"/>
</dbReference>
<keyword evidence="4" id="KW-1185">Reference proteome</keyword>
<name>A0AA40HTH0_CNENI</name>
<evidence type="ECO:0000313" key="3">
    <source>
        <dbReference type="EMBL" id="KAK1337044.1"/>
    </source>
</evidence>
<dbReference type="SMART" id="SM00295">
    <property type="entry name" value="B41"/>
    <property type="match status" value="1"/>
</dbReference>
<dbReference type="InterPro" id="IPR051567">
    <property type="entry name" value="Unconventional_Myosin_ATPase"/>
</dbReference>
<organism evidence="3 4">
    <name type="scientific">Cnephaeus nilssonii</name>
    <name type="common">Northern bat</name>
    <name type="synonym">Eptesicus nilssonii</name>
    <dbReference type="NCBI Taxonomy" id="3371016"/>
    <lineage>
        <taxon>Eukaryota</taxon>
        <taxon>Metazoa</taxon>
        <taxon>Chordata</taxon>
        <taxon>Craniata</taxon>
        <taxon>Vertebrata</taxon>
        <taxon>Euteleostomi</taxon>
        <taxon>Mammalia</taxon>
        <taxon>Eutheria</taxon>
        <taxon>Laurasiatheria</taxon>
        <taxon>Chiroptera</taxon>
        <taxon>Yangochiroptera</taxon>
        <taxon>Vespertilionidae</taxon>
        <taxon>Cnephaeus</taxon>
    </lineage>
</organism>
<evidence type="ECO:0000256" key="1">
    <source>
        <dbReference type="SAM" id="MobiDB-lite"/>
    </source>
</evidence>
<feature type="compositionally biased region" description="Gly residues" evidence="1">
    <location>
        <begin position="270"/>
        <end position="281"/>
    </location>
</feature>
<dbReference type="Gene3D" id="3.10.20.90">
    <property type="entry name" value="Phosphatidylinositol 3-kinase Catalytic Subunit, Chain A, domain 1"/>
    <property type="match status" value="1"/>
</dbReference>
<dbReference type="SUPFAM" id="SSF47031">
    <property type="entry name" value="Second domain of FERM"/>
    <property type="match status" value="1"/>
</dbReference>
<dbReference type="InterPro" id="IPR014352">
    <property type="entry name" value="FERM/acyl-CoA-bd_prot_sf"/>
</dbReference>
<evidence type="ECO:0000259" key="2">
    <source>
        <dbReference type="SMART" id="SM00295"/>
    </source>
</evidence>
<sequence>MLEVGAHTRVRDVCAGVATRLQLASWEGCSLFIKIADKVISQKEGDFFFDSLRQVSDWVKKSKPQKEGAPPTLPYQVYFMRKLWLSVNPGKDVNADTVLHYHQDLSFLLLCPGGGLTPATCRRRGRSLRPRVSLAQELPKYLRGFHKCSREDAVQLAGLICKAQFGSDQSQLASIPKVLGELVPENLTRLMSPEEWRKSILLAYDRHRDKTAEEAKVAFLRWICRWPTFGSAFFEVKVGLARAHLRSPTKSPPPPPPALAHNLGQSWSPVGGGTGASGGGHARPSLGCDHRAPPQQTSEPSYPDIVLIAINRHGVLLIHPKTKVAEGPAGPGGARVPRPHTSGLWPPALLPPLHQGSAPGDPGLSWPSTPTLPQELLATYPFTKIASWSSGSTYFHMVLGSLGRGGRLLCETSLVSPGLGLLRPCPSSQLKHRPRGTGQGPPPQLLAATRGYSLRLVGTARSEAWKRARGSDRAGAGLAGRALGLSILTALLRAPPEAEAEHGPPGQAPPGPTASAPFLCQGYKMDDLLTSYVQQLLSAVAKQRGPASAPARP</sequence>
<dbReference type="InterPro" id="IPR002404">
    <property type="entry name" value="IRS_PTB"/>
</dbReference>
<dbReference type="EMBL" id="JAULJE010000012">
    <property type="protein sequence ID" value="KAK1337044.1"/>
    <property type="molecule type" value="Genomic_DNA"/>
</dbReference>
<comment type="caution">
    <text evidence="3">The sequence shown here is derived from an EMBL/GenBank/DDBJ whole genome shotgun (WGS) entry which is preliminary data.</text>
</comment>
<dbReference type="Pfam" id="PF02174">
    <property type="entry name" value="IRS"/>
    <property type="match status" value="1"/>
</dbReference>
<dbReference type="Pfam" id="PF00373">
    <property type="entry name" value="FERM_M"/>
    <property type="match status" value="1"/>
</dbReference>
<dbReference type="Proteomes" id="UP001177744">
    <property type="component" value="Unassembled WGS sequence"/>
</dbReference>
<dbReference type="AlphaFoldDB" id="A0AA40HTH0"/>
<reference evidence="3" key="1">
    <citation type="submission" date="2023-06" db="EMBL/GenBank/DDBJ databases">
        <title>Reference genome for the Northern bat (Eptesicus nilssonii), a most northern bat species.</title>
        <authorList>
            <person name="Laine V.N."/>
            <person name="Pulliainen A.T."/>
            <person name="Lilley T.M."/>
        </authorList>
    </citation>
    <scope>NUCLEOTIDE SEQUENCE</scope>
    <source>
        <strain evidence="3">BLF_Eptnil</strain>
        <tissue evidence="3">Kidney</tissue>
    </source>
</reference>
<accession>A0AA40HTH0</accession>
<dbReference type="InterPro" id="IPR019748">
    <property type="entry name" value="FERM_central"/>
</dbReference>
<dbReference type="GO" id="GO:0005737">
    <property type="term" value="C:cytoplasm"/>
    <property type="evidence" value="ECO:0007669"/>
    <property type="project" value="UniProtKB-SubCell"/>
</dbReference>
<dbReference type="CDD" id="cd17093">
    <property type="entry name" value="FERM2_F1_Myosin-VII"/>
    <property type="match status" value="1"/>
</dbReference>
<dbReference type="Gene3D" id="1.20.80.10">
    <property type="match status" value="1"/>
</dbReference>
<dbReference type="PANTHER" id="PTHR22692:SF24">
    <property type="entry name" value="MYOSIN VIIB"/>
    <property type="match status" value="1"/>
</dbReference>
<feature type="domain" description="Band 4.1" evidence="2">
    <location>
        <begin position="2"/>
        <end position="234"/>
    </location>
</feature>
<dbReference type="PANTHER" id="PTHR22692">
    <property type="entry name" value="MYOSIN VII, XV"/>
    <property type="match status" value="1"/>
</dbReference>
<dbReference type="InterPro" id="IPR035963">
    <property type="entry name" value="FERM_2"/>
</dbReference>
<protein>
    <recommendedName>
        <fullName evidence="2">Band 4.1 domain-containing protein</fullName>
    </recommendedName>
</protein>
<feature type="region of interest" description="Disordered" evidence="1">
    <location>
        <begin position="245"/>
        <end position="300"/>
    </location>
</feature>
<dbReference type="CDD" id="cd14473">
    <property type="entry name" value="FERM_B-lobe"/>
    <property type="match status" value="1"/>
</dbReference>